<evidence type="ECO:0000313" key="3">
    <source>
        <dbReference type="Proteomes" id="UP000639643"/>
    </source>
</evidence>
<protein>
    <submittedName>
        <fullName evidence="2">Uncharacterized protein</fullName>
    </submittedName>
</protein>
<feature type="region of interest" description="Disordered" evidence="1">
    <location>
        <begin position="85"/>
        <end position="139"/>
    </location>
</feature>
<evidence type="ECO:0000313" key="2">
    <source>
        <dbReference type="EMBL" id="KAF6841565.1"/>
    </source>
</evidence>
<name>A0A8H6NS99_9PEZI</name>
<feature type="compositionally biased region" description="Low complexity" evidence="1">
    <location>
        <begin position="108"/>
        <end position="126"/>
    </location>
</feature>
<gene>
    <name evidence="2" type="ORF">CMUS01_03489</name>
</gene>
<reference evidence="2" key="1">
    <citation type="journal article" date="2020" name="Phytopathology">
        <title>Genome Sequence Resources of Colletotrichum truncatum, C. plurivorum, C. musicola, and C. sojae: Four Species Pathogenic to Soybean (Glycine max).</title>
        <authorList>
            <person name="Rogerio F."/>
            <person name="Boufleur T.R."/>
            <person name="Ciampi-Guillardi M."/>
            <person name="Sukno S.A."/>
            <person name="Thon M.R."/>
            <person name="Massola Junior N.S."/>
            <person name="Baroncelli R."/>
        </authorList>
    </citation>
    <scope>NUCLEOTIDE SEQUENCE</scope>
    <source>
        <strain evidence="2">LFN0074</strain>
    </source>
</reference>
<organism evidence="2 3">
    <name type="scientific">Colletotrichum musicola</name>
    <dbReference type="NCBI Taxonomy" id="2175873"/>
    <lineage>
        <taxon>Eukaryota</taxon>
        <taxon>Fungi</taxon>
        <taxon>Dikarya</taxon>
        <taxon>Ascomycota</taxon>
        <taxon>Pezizomycotina</taxon>
        <taxon>Sordariomycetes</taxon>
        <taxon>Hypocreomycetidae</taxon>
        <taxon>Glomerellales</taxon>
        <taxon>Glomerellaceae</taxon>
        <taxon>Colletotrichum</taxon>
        <taxon>Colletotrichum orchidearum species complex</taxon>
    </lineage>
</organism>
<comment type="caution">
    <text evidence="2">The sequence shown here is derived from an EMBL/GenBank/DDBJ whole genome shotgun (WGS) entry which is preliminary data.</text>
</comment>
<accession>A0A8H6NS99</accession>
<dbReference type="AlphaFoldDB" id="A0A8H6NS99"/>
<keyword evidence="3" id="KW-1185">Reference proteome</keyword>
<proteinExistence type="predicted"/>
<evidence type="ECO:0000256" key="1">
    <source>
        <dbReference type="SAM" id="MobiDB-lite"/>
    </source>
</evidence>
<dbReference type="EMBL" id="WIGM01000085">
    <property type="protein sequence ID" value="KAF6841565.1"/>
    <property type="molecule type" value="Genomic_DNA"/>
</dbReference>
<dbReference type="Proteomes" id="UP000639643">
    <property type="component" value="Unassembled WGS sequence"/>
</dbReference>
<feature type="compositionally biased region" description="Polar residues" evidence="1">
    <location>
        <begin position="98"/>
        <end position="107"/>
    </location>
</feature>
<sequence>MPLACHLKSDPSRGAVLHWSAEEHGGEASGGSNSAVHRGLNGRMYPEQCRRATALGRWTPRYTAGMYRALTTRCVARVFRDVDDPLSHSPAALHNSRPGRSTKCNQRPSFGFRSSGTSSLSLSRPSAGEDDEATPDRLSGAEDWSRWTGVLRPSRHYTHHDSPAPTYLDVALARLVEQGHGCLTRHLTTISRLTVLASRIAAAAAAAPQCSA</sequence>